<keyword evidence="1" id="KW-1133">Transmembrane helix</keyword>
<keyword evidence="1" id="KW-0812">Transmembrane</keyword>
<dbReference type="Proteomes" id="UP000571857">
    <property type="component" value="Unassembled WGS sequence"/>
</dbReference>
<dbReference type="CDD" id="cd14726">
    <property type="entry name" value="TraB_PrgY-like"/>
    <property type="match status" value="1"/>
</dbReference>
<feature type="transmembrane region" description="Helical" evidence="1">
    <location>
        <begin position="362"/>
        <end position="385"/>
    </location>
</feature>
<accession>A0ABD4HMQ9</accession>
<keyword evidence="1" id="KW-0472">Membrane</keyword>
<reference evidence="2 3" key="1">
    <citation type="submission" date="2020-06" db="EMBL/GenBank/DDBJ databases">
        <title>Crossreactivity between MHC class I-restricted antigens from cancer cells and an enterococcal bacteriophage.</title>
        <authorList>
            <person name="Fluckiger A."/>
            <person name="Daillere R."/>
            <person name="Sassi M."/>
            <person name="Cattoir V."/>
            <person name="Kroemer G."/>
            <person name="Zitvogel L."/>
        </authorList>
    </citation>
    <scope>NUCLEOTIDE SEQUENCE [LARGE SCALE GENOMIC DNA]</scope>
    <source>
        <strain evidence="2 3">EG4</strain>
    </source>
</reference>
<dbReference type="AlphaFoldDB" id="A0ABD4HMQ9"/>
<evidence type="ECO:0000313" key="2">
    <source>
        <dbReference type="EMBL" id="MBA0972774.1"/>
    </source>
</evidence>
<name>A0ABD4HMQ9_ENTGA</name>
<gene>
    <name evidence="2" type="ORF">HWH42_09305</name>
</gene>
<dbReference type="InterPro" id="IPR002816">
    <property type="entry name" value="TraB/PrgY/GumN_fam"/>
</dbReference>
<dbReference type="InterPro" id="IPR005230">
    <property type="entry name" value="TraB_bac"/>
</dbReference>
<dbReference type="InterPro" id="IPR046345">
    <property type="entry name" value="TraB_PrgY-like"/>
</dbReference>
<dbReference type="RefSeq" id="WP_176333712.1">
    <property type="nucleotide sequence ID" value="NZ_CAKOCH010000018.1"/>
</dbReference>
<dbReference type="NCBIfam" id="TIGR00261">
    <property type="entry name" value="traB"/>
    <property type="match status" value="1"/>
</dbReference>
<feature type="transmembrane region" description="Helical" evidence="1">
    <location>
        <begin position="304"/>
        <end position="329"/>
    </location>
</feature>
<evidence type="ECO:0000313" key="3">
    <source>
        <dbReference type="Proteomes" id="UP000571857"/>
    </source>
</evidence>
<feature type="transmembrane region" description="Helical" evidence="1">
    <location>
        <begin position="254"/>
        <end position="272"/>
    </location>
</feature>
<dbReference type="PANTHER" id="PTHR21530:SF7">
    <property type="entry name" value="TRAB DOMAIN-CONTAINING PROTEIN"/>
    <property type="match status" value="1"/>
</dbReference>
<evidence type="ECO:0000256" key="1">
    <source>
        <dbReference type="SAM" id="Phobius"/>
    </source>
</evidence>
<feature type="transmembrane region" description="Helical" evidence="1">
    <location>
        <begin position="279"/>
        <end position="298"/>
    </location>
</feature>
<sequence length="389" mass="44388">MNIDHCENVNRLDYAGKTYYIVGTNHVSSESALLVTEVLETVQPDTVCIELDEKRYDAFENGNNWNELDIVQVFKQKKASMLLMQVFFSGFQKRLAMNLKEKVGGEVRVAIDYVKSEKKFLNLVDRDVNITFKKIWRSMSFREKVFLPIAFFENIDISDELTETELTEKLMEMDMVDSFFGQLKDRFPNIYQQMIGERDLYQVSKIRESSGEVIVVILGKAHVEGVLENFDMNVDREKLEKIPDKKFSDKVLEWIFPIVLVLLLSLGFFNGFESGMSQVIRLLLWNGSCAALFTLFTLAHPLTILTSFITAPIGTFSPFLSVGMFSGIVEATLRKPVVKDFENLSSDIFNVKSYYKNRALRVLFIFVVASLGGVVGNIIAGFDIIKNLI</sequence>
<proteinExistence type="predicted"/>
<dbReference type="PANTHER" id="PTHR21530">
    <property type="entry name" value="PHEROMONE SHUTDOWN PROTEIN"/>
    <property type="match status" value="1"/>
</dbReference>
<protein>
    <submittedName>
        <fullName evidence="2">TraB/GumN family protein</fullName>
    </submittedName>
</protein>
<dbReference type="Pfam" id="PF01963">
    <property type="entry name" value="TraB_PrgY_gumN"/>
    <property type="match status" value="1"/>
</dbReference>
<comment type="caution">
    <text evidence="2">The sequence shown here is derived from an EMBL/GenBank/DDBJ whole genome shotgun (WGS) entry which is preliminary data.</text>
</comment>
<organism evidence="2 3">
    <name type="scientific">Enterococcus gallinarum</name>
    <dbReference type="NCBI Taxonomy" id="1353"/>
    <lineage>
        <taxon>Bacteria</taxon>
        <taxon>Bacillati</taxon>
        <taxon>Bacillota</taxon>
        <taxon>Bacilli</taxon>
        <taxon>Lactobacillales</taxon>
        <taxon>Enterococcaceae</taxon>
        <taxon>Enterococcus</taxon>
    </lineage>
</organism>
<dbReference type="EMBL" id="JABXJK010000048">
    <property type="protein sequence ID" value="MBA0972774.1"/>
    <property type="molecule type" value="Genomic_DNA"/>
</dbReference>